<dbReference type="RefSeq" id="WP_053055725.1">
    <property type="nucleotide sequence ID" value="NZ_LBDA02000062.1"/>
</dbReference>
<sequence>MADQENKYEYFTEMHRGYDPPRVIGLWRRRDDEFWEYVSFLDWAWHPVGDNGAVKSPPMATSLEPISAERAAQLEADRQGWVQHWALYLDEAEYRDGVTPVTVVRRRSSPERVMDEAFVVGDKWAPDPVIHEFTHSRSDHHLEEITVERAGSLIRELRGVTGATEL</sequence>
<dbReference type="AlphaFoldDB" id="A0A1J4PXV5"/>
<keyword evidence="2" id="KW-1185">Reference proteome</keyword>
<dbReference type="EMBL" id="LBDA02000062">
    <property type="protein sequence ID" value="OIK24672.1"/>
    <property type="molecule type" value="Genomic_DNA"/>
</dbReference>
<comment type="caution">
    <text evidence="1">The sequence shown here is derived from an EMBL/GenBank/DDBJ whole genome shotgun (WGS) entry which is preliminary data.</text>
</comment>
<proteinExistence type="predicted"/>
<evidence type="ECO:0000313" key="1">
    <source>
        <dbReference type="EMBL" id="OIK24672.1"/>
    </source>
</evidence>
<dbReference type="OrthoDB" id="4186018at2"/>
<accession>A0A1J4PXV5</accession>
<gene>
    <name evidence="1" type="ORF">VT52_026225</name>
</gene>
<evidence type="ECO:0000313" key="2">
    <source>
        <dbReference type="Proteomes" id="UP000034838"/>
    </source>
</evidence>
<reference evidence="1" key="1">
    <citation type="submission" date="2016-10" db="EMBL/GenBank/DDBJ databases">
        <title>Genome sequence of Streptomyces malaysiense MUSC 136.</title>
        <authorList>
            <person name="Lee L.-H."/>
            <person name="Ser H.-L."/>
        </authorList>
    </citation>
    <scope>NUCLEOTIDE SEQUENCE [LARGE SCALE GENOMIC DNA]</scope>
    <source>
        <strain evidence="1">MUSC 136</strain>
    </source>
</reference>
<organism evidence="1 2">
    <name type="scientific">Streptomyces malaysiense</name>
    <dbReference type="NCBI Taxonomy" id="1428626"/>
    <lineage>
        <taxon>Bacteria</taxon>
        <taxon>Bacillati</taxon>
        <taxon>Actinomycetota</taxon>
        <taxon>Actinomycetes</taxon>
        <taxon>Kitasatosporales</taxon>
        <taxon>Streptomycetaceae</taxon>
        <taxon>Streptomyces</taxon>
    </lineage>
</organism>
<dbReference type="Proteomes" id="UP000034838">
    <property type="component" value="Unassembled WGS sequence"/>
</dbReference>
<protein>
    <submittedName>
        <fullName evidence="1">Uncharacterized protein</fullName>
    </submittedName>
</protein>
<name>A0A1J4PXV5_9ACTN</name>